<evidence type="ECO:0000256" key="7">
    <source>
        <dbReference type="ARBA" id="ARBA00023136"/>
    </source>
</evidence>
<keyword evidence="5 10" id="KW-0812">Transmembrane</keyword>
<dbReference type="FunFam" id="1.10.4160.10:FF:000002">
    <property type="entry name" value="Purine-cytosine permease fcyB"/>
    <property type="match status" value="1"/>
</dbReference>
<gene>
    <name evidence="11" type="ORF">A1O1_03283</name>
</gene>
<dbReference type="Pfam" id="PF02133">
    <property type="entry name" value="Transp_cyt_pur"/>
    <property type="match status" value="1"/>
</dbReference>
<dbReference type="STRING" id="1182541.W9Z6P6"/>
<dbReference type="EMBL" id="AMWN01000003">
    <property type="protein sequence ID" value="EXJ90184.1"/>
    <property type="molecule type" value="Genomic_DNA"/>
</dbReference>
<keyword evidence="3 8" id="KW-0813">Transport</keyword>
<feature type="transmembrane region" description="Helical" evidence="10">
    <location>
        <begin position="380"/>
        <end position="398"/>
    </location>
</feature>
<dbReference type="Gene3D" id="1.10.4160.10">
    <property type="entry name" value="Hydantoin permease"/>
    <property type="match status" value="1"/>
</dbReference>
<dbReference type="GO" id="GO:0000329">
    <property type="term" value="C:fungal-type vacuole membrane"/>
    <property type="evidence" value="ECO:0007669"/>
    <property type="project" value="TreeGrafter"/>
</dbReference>
<dbReference type="GO" id="GO:0005886">
    <property type="term" value="C:plasma membrane"/>
    <property type="evidence" value="ECO:0007669"/>
    <property type="project" value="TreeGrafter"/>
</dbReference>
<feature type="transmembrane region" description="Helical" evidence="10">
    <location>
        <begin position="154"/>
        <end position="180"/>
    </location>
</feature>
<dbReference type="PANTHER" id="PTHR31806:SF8">
    <property type="entry name" value="TRANSPORTER, PUTATIVE (AFU_ORTHOLOGUE AFUA_2G03000)-RELATED"/>
    <property type="match status" value="1"/>
</dbReference>
<evidence type="ECO:0000313" key="12">
    <source>
        <dbReference type="Proteomes" id="UP000019484"/>
    </source>
</evidence>
<feature type="transmembrane region" description="Helical" evidence="10">
    <location>
        <begin position="345"/>
        <end position="368"/>
    </location>
</feature>
<keyword evidence="4" id="KW-0597">Phosphoprotein</keyword>
<dbReference type="GeneID" id="19158177"/>
<evidence type="ECO:0008006" key="13">
    <source>
        <dbReference type="Google" id="ProtNLM"/>
    </source>
</evidence>
<comment type="subcellular location">
    <subcellularLocation>
        <location evidence="1">Membrane</location>
        <topology evidence="1">Multi-pass membrane protein</topology>
    </subcellularLocation>
</comment>
<feature type="transmembrane region" description="Helical" evidence="10">
    <location>
        <begin position="405"/>
        <end position="425"/>
    </location>
</feature>
<feature type="transmembrane region" description="Helical" evidence="10">
    <location>
        <begin position="452"/>
        <end position="475"/>
    </location>
</feature>
<evidence type="ECO:0000256" key="4">
    <source>
        <dbReference type="ARBA" id="ARBA00022553"/>
    </source>
</evidence>
<evidence type="ECO:0000256" key="9">
    <source>
        <dbReference type="SAM" id="MobiDB-lite"/>
    </source>
</evidence>
<keyword evidence="12" id="KW-1185">Reference proteome</keyword>
<protein>
    <recommendedName>
        <fullName evidence="13">NCS1 family nucleobase:cation symporter-1</fullName>
    </recommendedName>
</protein>
<evidence type="ECO:0000256" key="8">
    <source>
        <dbReference type="PIRNR" id="PIRNR002744"/>
    </source>
</evidence>
<feature type="transmembrane region" description="Helical" evidence="10">
    <location>
        <begin position="321"/>
        <end position="338"/>
    </location>
</feature>
<dbReference type="AlphaFoldDB" id="W9Z6P6"/>
<sequence length="515" mass="55491">MASTVEKTSQPTGSTPPSSTTEQGVLEAGHLTAIPAHNRLQHLANRLDALAGVESRGIERVPPELRDRKMGLTDYLGIGIMWFSINCTANQMTLGVLGPVSYGLGFVDAVLLCMFGTIFGAACSGYIASFGPISGNRTLVIARYSMGWWPSRICVILNWVIEMGYGLVDCLVAGLILSAVNGRGMSVIVGIVISAVITWVVATFGIKWFHTFERWIAIPTVLVLFIFIGCASPHFDASSKSVGSGATLAGNRVSYFFLTASGPLGWVPAAADFFVYYPEGTSRKWVCFMTTAGMTLGKLLIEFLGIGLGTGLSTNPDWSEAFSSSGVGALVVAGYAPLQDFGKFCAVVLALAVAANNIPGTYAAALNFQQLCTPFSKIPRPVWTTVAAIIYMVCAIAGRAHLLSIFLNFLGLIGYWVIIWIAIVLEDEFIFRRRVGFVWEDWNDKSKLPVGIAALISFLIGWAGAIVCMGQTYYYGPIARLVGEYGADLGLPVAFAWTALSYYPLRLLEIKLLGR</sequence>
<accession>W9Z6P6</accession>
<comment type="similarity">
    <text evidence="2 8">Belongs to the purine-cytosine permease (2.A.39) family.</text>
</comment>
<proteinExistence type="inferred from homology"/>
<feature type="transmembrane region" description="Helical" evidence="10">
    <location>
        <begin position="255"/>
        <end position="278"/>
    </location>
</feature>
<evidence type="ECO:0000256" key="3">
    <source>
        <dbReference type="ARBA" id="ARBA00022448"/>
    </source>
</evidence>
<organism evidence="11 12">
    <name type="scientific">Capronia coronata CBS 617.96</name>
    <dbReference type="NCBI Taxonomy" id="1182541"/>
    <lineage>
        <taxon>Eukaryota</taxon>
        <taxon>Fungi</taxon>
        <taxon>Dikarya</taxon>
        <taxon>Ascomycota</taxon>
        <taxon>Pezizomycotina</taxon>
        <taxon>Eurotiomycetes</taxon>
        <taxon>Chaetothyriomycetidae</taxon>
        <taxon>Chaetothyriales</taxon>
        <taxon>Herpotrichiellaceae</taxon>
        <taxon>Capronia</taxon>
    </lineage>
</organism>
<dbReference type="GO" id="GO:0022857">
    <property type="term" value="F:transmembrane transporter activity"/>
    <property type="evidence" value="ECO:0007669"/>
    <property type="project" value="InterPro"/>
</dbReference>
<dbReference type="RefSeq" id="XP_007722378.1">
    <property type="nucleotide sequence ID" value="XM_007724188.1"/>
</dbReference>
<comment type="caution">
    <text evidence="11">The sequence shown here is derived from an EMBL/GenBank/DDBJ whole genome shotgun (WGS) entry which is preliminary data.</text>
</comment>
<feature type="transmembrane region" description="Helical" evidence="10">
    <location>
        <begin position="186"/>
        <end position="209"/>
    </location>
</feature>
<feature type="compositionally biased region" description="Low complexity" evidence="9">
    <location>
        <begin position="8"/>
        <end position="21"/>
    </location>
</feature>
<evidence type="ECO:0000256" key="6">
    <source>
        <dbReference type="ARBA" id="ARBA00022989"/>
    </source>
</evidence>
<reference evidence="11 12" key="1">
    <citation type="submission" date="2013-03" db="EMBL/GenBank/DDBJ databases">
        <title>The Genome Sequence of Capronia coronata CBS 617.96.</title>
        <authorList>
            <consortium name="The Broad Institute Genomics Platform"/>
            <person name="Cuomo C."/>
            <person name="de Hoog S."/>
            <person name="Gorbushina A."/>
            <person name="Walker B."/>
            <person name="Young S.K."/>
            <person name="Zeng Q."/>
            <person name="Gargeya S."/>
            <person name="Fitzgerald M."/>
            <person name="Haas B."/>
            <person name="Abouelleil A."/>
            <person name="Allen A.W."/>
            <person name="Alvarado L."/>
            <person name="Arachchi H.M."/>
            <person name="Berlin A.M."/>
            <person name="Chapman S.B."/>
            <person name="Gainer-Dewar J."/>
            <person name="Goldberg J."/>
            <person name="Griggs A."/>
            <person name="Gujja S."/>
            <person name="Hansen M."/>
            <person name="Howarth C."/>
            <person name="Imamovic A."/>
            <person name="Ireland A."/>
            <person name="Larimer J."/>
            <person name="McCowan C."/>
            <person name="Murphy C."/>
            <person name="Pearson M."/>
            <person name="Poon T.W."/>
            <person name="Priest M."/>
            <person name="Roberts A."/>
            <person name="Saif S."/>
            <person name="Shea T."/>
            <person name="Sisk P."/>
            <person name="Sykes S."/>
            <person name="Wortman J."/>
            <person name="Nusbaum C."/>
            <person name="Birren B."/>
        </authorList>
    </citation>
    <scope>NUCLEOTIDE SEQUENCE [LARGE SCALE GENOMIC DNA]</scope>
    <source>
        <strain evidence="11 12">CBS 617.96</strain>
    </source>
</reference>
<feature type="transmembrane region" description="Helical" evidence="10">
    <location>
        <begin position="109"/>
        <end position="133"/>
    </location>
</feature>
<feature type="transmembrane region" description="Helical" evidence="10">
    <location>
        <begin position="285"/>
        <end position="309"/>
    </location>
</feature>
<feature type="region of interest" description="Disordered" evidence="9">
    <location>
        <begin position="1"/>
        <end position="23"/>
    </location>
</feature>
<dbReference type="PANTHER" id="PTHR31806">
    <property type="entry name" value="PURINE-CYTOSINE PERMEASE FCY2-RELATED"/>
    <property type="match status" value="1"/>
</dbReference>
<evidence type="ECO:0000256" key="1">
    <source>
        <dbReference type="ARBA" id="ARBA00004141"/>
    </source>
</evidence>
<name>W9Z6P6_9EURO</name>
<dbReference type="HOGENOM" id="CLU_026016_2_1_1"/>
<keyword evidence="6 10" id="KW-1133">Transmembrane helix</keyword>
<feature type="transmembrane region" description="Helical" evidence="10">
    <location>
        <begin position="216"/>
        <end position="235"/>
    </location>
</feature>
<evidence type="ECO:0000256" key="2">
    <source>
        <dbReference type="ARBA" id="ARBA00008974"/>
    </source>
</evidence>
<dbReference type="Proteomes" id="UP000019484">
    <property type="component" value="Unassembled WGS sequence"/>
</dbReference>
<dbReference type="OrthoDB" id="5428495at2759"/>
<dbReference type="eggNOG" id="ENOG502QR29">
    <property type="taxonomic scope" value="Eukaryota"/>
</dbReference>
<keyword evidence="7 8" id="KW-0472">Membrane</keyword>
<dbReference type="PIRSF" id="PIRSF002744">
    <property type="entry name" value="Pur-cyt_permease"/>
    <property type="match status" value="1"/>
</dbReference>
<dbReference type="InterPro" id="IPR026030">
    <property type="entry name" value="Pur-cyt_permease_Fcy2/21/22"/>
</dbReference>
<dbReference type="GO" id="GO:0015851">
    <property type="term" value="P:nucleobase transport"/>
    <property type="evidence" value="ECO:0007669"/>
    <property type="project" value="UniProtKB-ARBA"/>
</dbReference>
<evidence type="ECO:0000313" key="11">
    <source>
        <dbReference type="EMBL" id="EXJ90184.1"/>
    </source>
</evidence>
<dbReference type="InterPro" id="IPR001248">
    <property type="entry name" value="Pur-cyt_permease"/>
</dbReference>
<evidence type="ECO:0000256" key="5">
    <source>
        <dbReference type="ARBA" id="ARBA00022692"/>
    </source>
</evidence>
<evidence type="ECO:0000256" key="10">
    <source>
        <dbReference type="SAM" id="Phobius"/>
    </source>
</evidence>
<feature type="transmembrane region" description="Helical" evidence="10">
    <location>
        <begin position="75"/>
        <end position="97"/>
    </location>
</feature>